<reference evidence="1" key="1">
    <citation type="submission" date="2020-04" db="EMBL/GenBank/DDBJ databases">
        <title>A chromosome-scale assembly and high-density genetic map of the yellow drum (Nibea albiflora) genome.</title>
        <authorList>
            <person name="Xu D."/>
            <person name="Zhang W."/>
            <person name="Chen R."/>
            <person name="Tan P."/>
            <person name="Wang L."/>
            <person name="Song H."/>
            <person name="Tian L."/>
            <person name="Zhu Q."/>
            <person name="Wang B."/>
        </authorList>
    </citation>
    <scope>NUCLEOTIDE SEQUENCE</scope>
    <source>
        <strain evidence="1">ZJHYS-2018</strain>
    </source>
</reference>
<accession>A0ACB7ERL0</accession>
<dbReference type="Proteomes" id="UP000805704">
    <property type="component" value="Chromosome 24"/>
</dbReference>
<name>A0ACB7ERL0_NIBAL</name>
<dbReference type="EMBL" id="CM024812">
    <property type="protein sequence ID" value="KAG8004579.1"/>
    <property type="molecule type" value="Genomic_DNA"/>
</dbReference>
<evidence type="ECO:0000313" key="1">
    <source>
        <dbReference type="EMBL" id="KAG8004579.1"/>
    </source>
</evidence>
<comment type="caution">
    <text evidence="1">The sequence shown here is derived from an EMBL/GenBank/DDBJ whole genome shotgun (WGS) entry which is preliminary data.</text>
</comment>
<gene>
    <name evidence="1" type="ORF">GBF38_008887</name>
</gene>
<sequence>MNTAVGSAPRNRAGSSGFHPPTADFTGPRMTTTAGRFYQLRLRGNKRKH</sequence>
<keyword evidence="2" id="KW-1185">Reference proteome</keyword>
<feature type="non-terminal residue" evidence="1">
    <location>
        <position position="49"/>
    </location>
</feature>
<organism evidence="1 2">
    <name type="scientific">Nibea albiflora</name>
    <name type="common">Yellow drum</name>
    <name type="synonym">Corvina albiflora</name>
    <dbReference type="NCBI Taxonomy" id="240163"/>
    <lineage>
        <taxon>Eukaryota</taxon>
        <taxon>Metazoa</taxon>
        <taxon>Chordata</taxon>
        <taxon>Craniata</taxon>
        <taxon>Vertebrata</taxon>
        <taxon>Euteleostomi</taxon>
        <taxon>Actinopterygii</taxon>
        <taxon>Neopterygii</taxon>
        <taxon>Teleostei</taxon>
        <taxon>Neoteleostei</taxon>
        <taxon>Acanthomorphata</taxon>
        <taxon>Eupercaria</taxon>
        <taxon>Sciaenidae</taxon>
        <taxon>Nibea</taxon>
    </lineage>
</organism>
<proteinExistence type="predicted"/>
<evidence type="ECO:0000313" key="2">
    <source>
        <dbReference type="Proteomes" id="UP000805704"/>
    </source>
</evidence>
<protein>
    <submittedName>
        <fullName evidence="1">Uncharacterized protein</fullName>
    </submittedName>
</protein>